<dbReference type="EMBL" id="FQZQ01000011">
    <property type="protein sequence ID" value="SHJ64329.1"/>
    <property type="molecule type" value="Genomic_DNA"/>
</dbReference>
<evidence type="ECO:0000313" key="2">
    <source>
        <dbReference type="Proteomes" id="UP000183982"/>
    </source>
</evidence>
<name>A0A1M6KZK3_9RHOB</name>
<protein>
    <submittedName>
        <fullName evidence="1">(3S)-malyl-CoA thioesterase</fullName>
    </submittedName>
</protein>
<sequence>MNSPAPFYSPFMEIQKDWIDYNGHLNMAYYNVLFDQGVDALWEKIGFGLDYRKTRGGASFAAEYHVCYLREIHLGDKVRVSWQLLDHDDKSWHFYQELIHEDGWVSATGEGLGLHIDTSGPRVAPMPADILNTFASFQSEHSRLPRPDRVGRTMGIRKK</sequence>
<dbReference type="CDD" id="cd00586">
    <property type="entry name" value="4HBT"/>
    <property type="match status" value="1"/>
</dbReference>
<proteinExistence type="predicted"/>
<dbReference type="OrthoDB" id="9803287at2"/>
<dbReference type="RefSeq" id="WP_073252481.1">
    <property type="nucleotide sequence ID" value="NZ_FQZQ01000011.1"/>
</dbReference>
<dbReference type="InterPro" id="IPR029069">
    <property type="entry name" value="HotDog_dom_sf"/>
</dbReference>
<reference evidence="2" key="1">
    <citation type="submission" date="2016-11" db="EMBL/GenBank/DDBJ databases">
        <authorList>
            <person name="Varghese N."/>
            <person name="Submissions S."/>
        </authorList>
    </citation>
    <scope>NUCLEOTIDE SEQUENCE [LARGE SCALE GENOMIC DNA]</scope>
    <source>
        <strain evidence="2">DSM 100564</strain>
    </source>
</reference>
<dbReference type="SUPFAM" id="SSF54637">
    <property type="entry name" value="Thioesterase/thiol ester dehydrase-isomerase"/>
    <property type="match status" value="1"/>
</dbReference>
<evidence type="ECO:0000313" key="1">
    <source>
        <dbReference type="EMBL" id="SHJ64329.1"/>
    </source>
</evidence>
<dbReference type="STRING" id="1470563.SAMN05444000_11138"/>
<keyword evidence="2" id="KW-1185">Reference proteome</keyword>
<dbReference type="AlphaFoldDB" id="A0A1M6KZK3"/>
<dbReference type="Pfam" id="PF13279">
    <property type="entry name" value="4HBT_2"/>
    <property type="match status" value="1"/>
</dbReference>
<dbReference type="PANTHER" id="PTHR31793:SF2">
    <property type="entry name" value="BLR1345 PROTEIN"/>
    <property type="match status" value="1"/>
</dbReference>
<dbReference type="Proteomes" id="UP000183982">
    <property type="component" value="Unassembled WGS sequence"/>
</dbReference>
<dbReference type="InterPro" id="IPR050563">
    <property type="entry name" value="4-hydroxybenzoyl-CoA_TE"/>
</dbReference>
<accession>A0A1M6KZK3</accession>
<dbReference type="PANTHER" id="PTHR31793">
    <property type="entry name" value="4-HYDROXYBENZOYL-COA THIOESTERASE FAMILY MEMBER"/>
    <property type="match status" value="1"/>
</dbReference>
<gene>
    <name evidence="1" type="ORF">SAMN05444000_11138</name>
</gene>
<dbReference type="Gene3D" id="3.10.129.10">
    <property type="entry name" value="Hotdog Thioesterase"/>
    <property type="match status" value="1"/>
</dbReference>
<organism evidence="1 2">
    <name type="scientific">Shimia gijangensis</name>
    <dbReference type="NCBI Taxonomy" id="1470563"/>
    <lineage>
        <taxon>Bacteria</taxon>
        <taxon>Pseudomonadati</taxon>
        <taxon>Pseudomonadota</taxon>
        <taxon>Alphaproteobacteria</taxon>
        <taxon>Rhodobacterales</taxon>
        <taxon>Roseobacteraceae</taxon>
    </lineage>
</organism>
<dbReference type="GO" id="GO:0047617">
    <property type="term" value="F:fatty acyl-CoA hydrolase activity"/>
    <property type="evidence" value="ECO:0007669"/>
    <property type="project" value="TreeGrafter"/>
</dbReference>